<keyword evidence="2" id="KW-0732">Signal</keyword>
<evidence type="ECO:0000256" key="2">
    <source>
        <dbReference type="SAM" id="SignalP"/>
    </source>
</evidence>
<evidence type="ECO:0008006" key="5">
    <source>
        <dbReference type="Google" id="ProtNLM"/>
    </source>
</evidence>
<dbReference type="AlphaFoldDB" id="R0EM18"/>
<comment type="caution">
    <text evidence="3">The sequence shown here is derived from an EMBL/GenBank/DDBJ whole genome shotgun (WGS) entry which is preliminary data.</text>
</comment>
<evidence type="ECO:0000313" key="4">
    <source>
        <dbReference type="Proteomes" id="UP000013063"/>
    </source>
</evidence>
<evidence type="ECO:0000256" key="1">
    <source>
        <dbReference type="SAM" id="MobiDB-lite"/>
    </source>
</evidence>
<accession>R0EM18</accession>
<sequence length="241" mass="24843" precursor="true">MRSRSFQGAGSSVARCGAAVLALCLGMAAAEARAGQQSKVPQTSDQASSDSLGSAMVSPLRDINVVRSQIPDLLKKAATDPYAPPSPGCEPLRAEIDQLDAVLGEDYDEPKDKKRDEGGLSKPVLGAVASVVSDVIPMRGWVRRLTGAEAHDEQVRQAIKAGMVRRGYLKGLYNAGTCKGNRLIYVAAKPAPSPPLISAEPAPVQVAAAKAEIAPTAAAAPSSAGSPFSMTIRVATTAGVP</sequence>
<feature type="compositionally biased region" description="Polar residues" evidence="1">
    <location>
        <begin position="35"/>
        <end position="52"/>
    </location>
</feature>
<dbReference type="PATRIC" id="fig|1292034.3.peg.1150"/>
<dbReference type="STRING" id="1292034.OR37_01159"/>
<protein>
    <recommendedName>
        <fullName evidence="5">Secreted protein</fullName>
    </recommendedName>
</protein>
<name>R0EM18_CAUVI</name>
<reference evidence="3 4" key="1">
    <citation type="journal article" date="2013" name="Genome Announc.">
        <title>Draft Genome Sequence for Caulobacter sp. Strain OR37, a Bacterium Tolerant to Heavy Metals.</title>
        <authorList>
            <person name="Utturkar S.M."/>
            <person name="Bollmann A."/>
            <person name="Brzoska R.M."/>
            <person name="Klingeman D.M."/>
            <person name="Epstein S.E."/>
            <person name="Palumbo A.V."/>
            <person name="Brown S.D."/>
        </authorList>
    </citation>
    <scope>NUCLEOTIDE SEQUENCE [LARGE SCALE GENOMIC DNA]</scope>
    <source>
        <strain evidence="3 4">OR37</strain>
    </source>
</reference>
<organism evidence="3 4">
    <name type="scientific">Caulobacter vibrioides OR37</name>
    <dbReference type="NCBI Taxonomy" id="1292034"/>
    <lineage>
        <taxon>Bacteria</taxon>
        <taxon>Pseudomonadati</taxon>
        <taxon>Pseudomonadota</taxon>
        <taxon>Alphaproteobacteria</taxon>
        <taxon>Caulobacterales</taxon>
        <taxon>Caulobacteraceae</taxon>
        <taxon>Caulobacter</taxon>
    </lineage>
</organism>
<gene>
    <name evidence="3" type="ORF">OR37_01159</name>
</gene>
<dbReference type="EMBL" id="APMP01000004">
    <property type="protein sequence ID" value="ENZ82964.1"/>
    <property type="molecule type" value="Genomic_DNA"/>
</dbReference>
<dbReference type="Proteomes" id="UP000013063">
    <property type="component" value="Unassembled WGS sequence"/>
</dbReference>
<keyword evidence="4" id="KW-1185">Reference proteome</keyword>
<feature type="region of interest" description="Disordered" evidence="1">
    <location>
        <begin position="34"/>
        <end position="53"/>
    </location>
</feature>
<proteinExistence type="predicted"/>
<evidence type="ECO:0000313" key="3">
    <source>
        <dbReference type="EMBL" id="ENZ82964.1"/>
    </source>
</evidence>
<feature type="signal peptide" evidence="2">
    <location>
        <begin position="1"/>
        <end position="34"/>
    </location>
</feature>
<feature type="chain" id="PRO_5004341172" description="Secreted protein" evidence="2">
    <location>
        <begin position="35"/>
        <end position="241"/>
    </location>
</feature>